<dbReference type="PANTHER" id="PTHR33630">
    <property type="entry name" value="CUTINASE RV1984C-RELATED-RELATED"/>
    <property type="match status" value="1"/>
</dbReference>
<dbReference type="SUPFAM" id="SSF53474">
    <property type="entry name" value="alpha/beta-Hydrolases"/>
    <property type="match status" value="1"/>
</dbReference>
<evidence type="ECO:0000256" key="1">
    <source>
        <dbReference type="ARBA" id="ARBA00007534"/>
    </source>
</evidence>
<keyword evidence="2" id="KW-0719">Serine esterase</keyword>
<reference evidence="6 7" key="1">
    <citation type="submission" date="2018-06" db="EMBL/GenBank/DDBJ databases">
        <authorList>
            <consortium name="Pathogen Informatics"/>
            <person name="Doyle S."/>
        </authorList>
    </citation>
    <scope>NUCLEOTIDE SEQUENCE [LARGE SCALE GENOMIC DNA]</scope>
    <source>
        <strain evidence="6 7">NCTC1934</strain>
    </source>
</reference>
<organism evidence="6 7">
    <name type="scientific">Nocardia otitidiscaviarum</name>
    <dbReference type="NCBI Taxonomy" id="1823"/>
    <lineage>
        <taxon>Bacteria</taxon>
        <taxon>Bacillati</taxon>
        <taxon>Actinomycetota</taxon>
        <taxon>Actinomycetes</taxon>
        <taxon>Mycobacteriales</taxon>
        <taxon>Nocardiaceae</taxon>
        <taxon>Nocardia</taxon>
    </lineage>
</organism>
<gene>
    <name evidence="6" type="ORF">NCTC1934_01773</name>
</gene>
<dbReference type="InterPro" id="IPR000675">
    <property type="entry name" value="Cutinase/axe"/>
</dbReference>
<feature type="signal peptide" evidence="5">
    <location>
        <begin position="1"/>
        <end position="30"/>
    </location>
</feature>
<keyword evidence="4" id="KW-1015">Disulfide bond</keyword>
<accession>A0A378YCJ1</accession>
<dbReference type="Pfam" id="PF01083">
    <property type="entry name" value="Cutinase"/>
    <property type="match status" value="1"/>
</dbReference>
<dbReference type="Gene3D" id="3.40.50.1820">
    <property type="entry name" value="alpha/beta hydrolase"/>
    <property type="match status" value="1"/>
</dbReference>
<dbReference type="SMART" id="SM01110">
    <property type="entry name" value="Cutinase"/>
    <property type="match status" value="1"/>
</dbReference>
<dbReference type="AlphaFoldDB" id="A0A378YCJ1"/>
<keyword evidence="3" id="KW-0378">Hydrolase</keyword>
<evidence type="ECO:0000256" key="3">
    <source>
        <dbReference type="ARBA" id="ARBA00022801"/>
    </source>
</evidence>
<comment type="similarity">
    <text evidence="1">Belongs to the cutinase family.</text>
</comment>
<evidence type="ECO:0000256" key="4">
    <source>
        <dbReference type="ARBA" id="ARBA00023157"/>
    </source>
</evidence>
<dbReference type="OrthoDB" id="4409063at2"/>
<dbReference type="InterPro" id="IPR029058">
    <property type="entry name" value="AB_hydrolase_fold"/>
</dbReference>
<dbReference type="STRING" id="1406858.GCA_000710895_02837"/>
<protein>
    <submittedName>
        <fullName evidence="6">Cutinase</fullName>
    </submittedName>
</protein>
<dbReference type="RefSeq" id="WP_081592127.1">
    <property type="nucleotide sequence ID" value="NZ_UGRY01000002.1"/>
</dbReference>
<evidence type="ECO:0000256" key="2">
    <source>
        <dbReference type="ARBA" id="ARBA00022487"/>
    </source>
</evidence>
<dbReference type="EMBL" id="UGRY01000002">
    <property type="protein sequence ID" value="SUA74824.1"/>
    <property type="molecule type" value="Genomic_DNA"/>
</dbReference>
<dbReference type="Proteomes" id="UP000255467">
    <property type="component" value="Unassembled WGS sequence"/>
</dbReference>
<keyword evidence="5" id="KW-0732">Signal</keyword>
<name>A0A378YCJ1_9NOCA</name>
<feature type="chain" id="PRO_5016845701" evidence="5">
    <location>
        <begin position="31"/>
        <end position="298"/>
    </location>
</feature>
<sequence length="298" mass="30789">MRLKKIVAAAGAAASVLSGLVLGGSGAAVADPGCPSLYTVAIPGTWETGKDKDPEHGMLSGVTDGLPGRVDYVNYAATAFPWEGDVYGASKAEATANARNLVRAMAARCGSTKIAIVGYSQGADAAGDLAAEIGTGIGPVSPDRVVAVGLLSDPRRSPADIQVGPAAPGAGAGGPRVGGFGWIADRVRTICAIGDLYCSTEESDFVMRFAGFLAQASNPSPASMWRYQQELGAIMTDLMAQGGFPTLQAQLSEDANQQRIEQLRQFYGTGTHQMYGSYPVGGGQTAVSWMHNWIARSA</sequence>
<proteinExistence type="inferred from homology"/>
<keyword evidence="7" id="KW-1185">Reference proteome</keyword>
<evidence type="ECO:0000313" key="6">
    <source>
        <dbReference type="EMBL" id="SUA74824.1"/>
    </source>
</evidence>
<evidence type="ECO:0000256" key="5">
    <source>
        <dbReference type="SAM" id="SignalP"/>
    </source>
</evidence>
<dbReference type="PANTHER" id="PTHR33630:SF9">
    <property type="entry name" value="CUTINASE 4"/>
    <property type="match status" value="1"/>
</dbReference>
<evidence type="ECO:0000313" key="7">
    <source>
        <dbReference type="Proteomes" id="UP000255467"/>
    </source>
</evidence>
<dbReference type="GO" id="GO:0052689">
    <property type="term" value="F:carboxylic ester hydrolase activity"/>
    <property type="evidence" value="ECO:0007669"/>
    <property type="project" value="UniProtKB-KW"/>
</dbReference>